<dbReference type="InterPro" id="IPR015797">
    <property type="entry name" value="NUDIX_hydrolase-like_dom_sf"/>
</dbReference>
<dbReference type="PATRIC" id="fig|1503.3.peg.1009"/>
<dbReference type="GO" id="GO:0006281">
    <property type="term" value="P:DNA repair"/>
    <property type="evidence" value="ECO:0007669"/>
    <property type="project" value="InterPro"/>
</dbReference>
<keyword evidence="4 6" id="KW-0378">Hydrolase</keyword>
<dbReference type="AlphaFoldDB" id="A0A0L0WEY3"/>
<dbReference type="PROSITE" id="PS00893">
    <property type="entry name" value="NUDIX_BOX"/>
    <property type="match status" value="1"/>
</dbReference>
<dbReference type="EMBL" id="LGSS01000001">
    <property type="protein sequence ID" value="KNF09975.1"/>
    <property type="molecule type" value="Genomic_DNA"/>
</dbReference>
<dbReference type="EC" id="3.6.1.55" evidence="8"/>
<evidence type="ECO:0000259" key="7">
    <source>
        <dbReference type="PROSITE" id="PS51462"/>
    </source>
</evidence>
<sequence>MKLTTMCYVKNDGKTLMLYRNKKLNDVHEGKWVGLGGKMELGESPEDCIIREVKEESGLTIKRPVLRGILTFPKFKDDEDWYMFLYTANEFEGELTESDEGDLEWIEDNLVNELNMWEGDRVFLSWLSKNKLFSGKLIYDDGKLVKEEVVFY</sequence>
<dbReference type="Pfam" id="PF00293">
    <property type="entry name" value="NUDIX"/>
    <property type="match status" value="1"/>
</dbReference>
<dbReference type="PRINTS" id="PR00502">
    <property type="entry name" value="NUDIXFAMILY"/>
</dbReference>
<dbReference type="SUPFAM" id="SSF55811">
    <property type="entry name" value="Nudix"/>
    <property type="match status" value="1"/>
</dbReference>
<comment type="similarity">
    <text evidence="2 6">Belongs to the Nudix hydrolase family.</text>
</comment>
<keyword evidence="3" id="KW-0479">Metal-binding</keyword>
<keyword evidence="9" id="KW-1185">Reference proteome</keyword>
<dbReference type="PROSITE" id="PS51462">
    <property type="entry name" value="NUDIX"/>
    <property type="match status" value="1"/>
</dbReference>
<dbReference type="GO" id="GO:0005737">
    <property type="term" value="C:cytoplasm"/>
    <property type="evidence" value="ECO:0007669"/>
    <property type="project" value="TreeGrafter"/>
</dbReference>
<dbReference type="PRINTS" id="PR01402">
    <property type="entry name" value="MUTATORMUTX"/>
</dbReference>
<dbReference type="Gene3D" id="3.90.79.10">
    <property type="entry name" value="Nucleoside Triphosphate Pyrophosphohydrolase"/>
    <property type="match status" value="1"/>
</dbReference>
<evidence type="ECO:0000256" key="1">
    <source>
        <dbReference type="ARBA" id="ARBA00001946"/>
    </source>
</evidence>
<evidence type="ECO:0000313" key="8">
    <source>
        <dbReference type="EMBL" id="KNF09975.1"/>
    </source>
</evidence>
<protein>
    <submittedName>
        <fullName evidence="8">8-oxo-dGTP diphosphatase MutX</fullName>
        <ecNumber evidence="8">3.6.1.55</ecNumber>
    </submittedName>
</protein>
<dbReference type="Proteomes" id="UP000037267">
    <property type="component" value="Unassembled WGS sequence"/>
</dbReference>
<reference evidence="9" key="1">
    <citation type="submission" date="2015-07" db="EMBL/GenBank/DDBJ databases">
        <title>Draft genome sequence of the purine-degrading Gottschalkia purinilyticum DSM 1384 (formerly Clostridium purinilyticum).</title>
        <authorList>
            <person name="Poehlein A."/>
            <person name="Schiel-Bengelsdorf B."/>
            <person name="Bengelsdorf F.R."/>
            <person name="Daniel R."/>
            <person name="Duerre P."/>
        </authorList>
    </citation>
    <scope>NUCLEOTIDE SEQUENCE [LARGE SCALE GENOMIC DNA]</scope>
    <source>
        <strain evidence="9">DSM 1384</strain>
    </source>
</reference>
<dbReference type="PANTHER" id="PTHR43758">
    <property type="entry name" value="7,8-DIHYDRO-8-OXOGUANINE TRIPHOSPHATASE"/>
    <property type="match status" value="1"/>
</dbReference>
<feature type="domain" description="Nudix hydrolase" evidence="7">
    <location>
        <begin position="1"/>
        <end position="129"/>
    </location>
</feature>
<dbReference type="GO" id="GO:0008413">
    <property type="term" value="F:8-oxo-7,8-dihydroguanosine triphosphate pyrophosphatase activity"/>
    <property type="evidence" value="ECO:0007669"/>
    <property type="project" value="InterPro"/>
</dbReference>
<dbReference type="InterPro" id="IPR000086">
    <property type="entry name" value="NUDIX_hydrolase_dom"/>
</dbReference>
<evidence type="ECO:0000256" key="6">
    <source>
        <dbReference type="RuleBase" id="RU003476"/>
    </source>
</evidence>
<keyword evidence="5" id="KW-0460">Magnesium</keyword>
<evidence type="ECO:0000256" key="4">
    <source>
        <dbReference type="ARBA" id="ARBA00022801"/>
    </source>
</evidence>
<dbReference type="OrthoDB" id="9810449at2"/>
<dbReference type="InterPro" id="IPR020084">
    <property type="entry name" value="NUDIX_hydrolase_CS"/>
</dbReference>
<proteinExistence type="inferred from homology"/>
<evidence type="ECO:0000256" key="2">
    <source>
        <dbReference type="ARBA" id="ARBA00005582"/>
    </source>
</evidence>
<dbReference type="RefSeq" id="WP_050353710.1">
    <property type="nucleotide sequence ID" value="NZ_LGSS01000001.1"/>
</dbReference>
<dbReference type="PANTHER" id="PTHR43758:SF2">
    <property type="entry name" value="OXIDIZED PURINE NUCLEOSIDE TRIPHOSPHATE HYDROLASE"/>
    <property type="match status" value="1"/>
</dbReference>
<dbReference type="CDD" id="cd18886">
    <property type="entry name" value="NUDIX_MutT_Nudt1"/>
    <property type="match status" value="1"/>
</dbReference>
<evidence type="ECO:0000256" key="3">
    <source>
        <dbReference type="ARBA" id="ARBA00022723"/>
    </source>
</evidence>
<organism evidence="8 9">
    <name type="scientific">Gottschalkia purinilytica</name>
    <name type="common">Clostridium purinilyticum</name>
    <dbReference type="NCBI Taxonomy" id="1503"/>
    <lineage>
        <taxon>Bacteria</taxon>
        <taxon>Bacillati</taxon>
        <taxon>Bacillota</taxon>
        <taxon>Tissierellia</taxon>
        <taxon>Tissierellales</taxon>
        <taxon>Gottschalkiaceae</taxon>
        <taxon>Gottschalkia</taxon>
    </lineage>
</organism>
<evidence type="ECO:0000256" key="5">
    <source>
        <dbReference type="ARBA" id="ARBA00022842"/>
    </source>
</evidence>
<gene>
    <name evidence="8" type="primary">mutX</name>
    <name evidence="8" type="ORF">CLPU_1c01400</name>
</gene>
<dbReference type="InterPro" id="IPR020476">
    <property type="entry name" value="Nudix_hydrolase"/>
</dbReference>
<comment type="caution">
    <text evidence="8">The sequence shown here is derived from an EMBL/GenBank/DDBJ whole genome shotgun (WGS) entry which is preliminary data.</text>
</comment>
<accession>A0A0L0WEY3</accession>
<dbReference type="STRING" id="1503.CLPU_1c01400"/>
<dbReference type="GO" id="GO:0046872">
    <property type="term" value="F:metal ion binding"/>
    <property type="evidence" value="ECO:0007669"/>
    <property type="project" value="UniProtKB-KW"/>
</dbReference>
<comment type="cofactor">
    <cofactor evidence="1">
        <name>Mg(2+)</name>
        <dbReference type="ChEBI" id="CHEBI:18420"/>
    </cofactor>
</comment>
<dbReference type="GO" id="GO:0035539">
    <property type="term" value="F:8-oxo-7,8-dihydrodeoxyguanosine triphosphate pyrophosphatase activity"/>
    <property type="evidence" value="ECO:0007669"/>
    <property type="project" value="UniProtKB-EC"/>
</dbReference>
<evidence type="ECO:0000313" key="9">
    <source>
        <dbReference type="Proteomes" id="UP000037267"/>
    </source>
</evidence>
<dbReference type="InterPro" id="IPR003562">
    <property type="entry name" value="Mutator_MutX_prot"/>
</dbReference>
<name>A0A0L0WEY3_GOTPU</name>